<feature type="transmembrane region" description="Helical" evidence="2">
    <location>
        <begin position="88"/>
        <end position="113"/>
    </location>
</feature>
<evidence type="ECO:0000313" key="3">
    <source>
        <dbReference type="EMBL" id="PON47940.1"/>
    </source>
</evidence>
<protein>
    <recommendedName>
        <fullName evidence="5">Transmembrane protein</fullName>
    </recommendedName>
</protein>
<keyword evidence="4" id="KW-1185">Reference proteome</keyword>
<sequence>MSKDIVTSSASNSYQTSHVTPSINDQSNNSYFHKADMKEPEEINTKQEAKLHSLEAKALHLSNVYFVFQGVILSTIATIPLLRPDHLWIPFALSLLAAILKTAALCHTISAFVKCSE</sequence>
<feature type="region of interest" description="Disordered" evidence="1">
    <location>
        <begin position="1"/>
        <end position="30"/>
    </location>
</feature>
<gene>
    <name evidence="3" type="ORF">TorRG33x02_321750</name>
</gene>
<dbReference type="AlphaFoldDB" id="A0A2P5BGN6"/>
<name>A0A2P5BGN6_TREOI</name>
<feature type="transmembrane region" description="Helical" evidence="2">
    <location>
        <begin position="64"/>
        <end position="82"/>
    </location>
</feature>
<comment type="caution">
    <text evidence="3">The sequence shown here is derived from an EMBL/GenBank/DDBJ whole genome shotgun (WGS) entry which is preliminary data.</text>
</comment>
<accession>A0A2P5BGN6</accession>
<keyword evidence="2" id="KW-0812">Transmembrane</keyword>
<organism evidence="3 4">
    <name type="scientific">Trema orientale</name>
    <name type="common">Charcoal tree</name>
    <name type="synonym">Celtis orientalis</name>
    <dbReference type="NCBI Taxonomy" id="63057"/>
    <lineage>
        <taxon>Eukaryota</taxon>
        <taxon>Viridiplantae</taxon>
        <taxon>Streptophyta</taxon>
        <taxon>Embryophyta</taxon>
        <taxon>Tracheophyta</taxon>
        <taxon>Spermatophyta</taxon>
        <taxon>Magnoliopsida</taxon>
        <taxon>eudicotyledons</taxon>
        <taxon>Gunneridae</taxon>
        <taxon>Pentapetalae</taxon>
        <taxon>rosids</taxon>
        <taxon>fabids</taxon>
        <taxon>Rosales</taxon>
        <taxon>Cannabaceae</taxon>
        <taxon>Trema</taxon>
    </lineage>
</organism>
<dbReference type="OrthoDB" id="1679871at2759"/>
<evidence type="ECO:0000256" key="2">
    <source>
        <dbReference type="SAM" id="Phobius"/>
    </source>
</evidence>
<dbReference type="PANTHER" id="PTHR33287">
    <property type="entry name" value="OS03G0453550 PROTEIN"/>
    <property type="match status" value="1"/>
</dbReference>
<dbReference type="EMBL" id="JXTC01000525">
    <property type="protein sequence ID" value="PON47940.1"/>
    <property type="molecule type" value="Genomic_DNA"/>
</dbReference>
<dbReference type="Proteomes" id="UP000237000">
    <property type="component" value="Unassembled WGS sequence"/>
</dbReference>
<evidence type="ECO:0000313" key="4">
    <source>
        <dbReference type="Proteomes" id="UP000237000"/>
    </source>
</evidence>
<dbReference type="InParanoid" id="A0A2P5BGN6"/>
<dbReference type="PANTHER" id="PTHR33287:SF2">
    <property type="entry name" value="TRANSMEMBRANE PROTEIN"/>
    <property type="match status" value="1"/>
</dbReference>
<keyword evidence="2" id="KW-1133">Transmembrane helix</keyword>
<evidence type="ECO:0008006" key="5">
    <source>
        <dbReference type="Google" id="ProtNLM"/>
    </source>
</evidence>
<proteinExistence type="predicted"/>
<reference evidence="4" key="1">
    <citation type="submission" date="2016-06" db="EMBL/GenBank/DDBJ databases">
        <title>Parallel loss of symbiosis genes in relatives of nitrogen-fixing non-legume Parasponia.</title>
        <authorList>
            <person name="Van Velzen R."/>
            <person name="Holmer R."/>
            <person name="Bu F."/>
            <person name="Rutten L."/>
            <person name="Van Zeijl A."/>
            <person name="Liu W."/>
            <person name="Santuari L."/>
            <person name="Cao Q."/>
            <person name="Sharma T."/>
            <person name="Shen D."/>
            <person name="Roswanjaya Y."/>
            <person name="Wardhani T."/>
            <person name="Kalhor M.S."/>
            <person name="Jansen J."/>
            <person name="Van den Hoogen J."/>
            <person name="Gungor B."/>
            <person name="Hartog M."/>
            <person name="Hontelez J."/>
            <person name="Verver J."/>
            <person name="Yang W.-C."/>
            <person name="Schijlen E."/>
            <person name="Repin R."/>
            <person name="Schilthuizen M."/>
            <person name="Schranz E."/>
            <person name="Heidstra R."/>
            <person name="Miyata K."/>
            <person name="Fedorova E."/>
            <person name="Kohlen W."/>
            <person name="Bisseling T."/>
            <person name="Smit S."/>
            <person name="Geurts R."/>
        </authorList>
    </citation>
    <scope>NUCLEOTIDE SEQUENCE [LARGE SCALE GENOMIC DNA]</scope>
    <source>
        <strain evidence="4">cv. RG33-2</strain>
    </source>
</reference>
<evidence type="ECO:0000256" key="1">
    <source>
        <dbReference type="SAM" id="MobiDB-lite"/>
    </source>
</evidence>
<keyword evidence="2" id="KW-0472">Membrane</keyword>